<feature type="binding site" evidence="7">
    <location>
        <begin position="353"/>
        <end position="354"/>
    </location>
    <ligand>
        <name>substrate</name>
    </ligand>
</feature>
<dbReference type="AlphaFoldDB" id="A0A934VT36"/>
<dbReference type="EMBL" id="JAENIJ010000002">
    <property type="protein sequence ID" value="MBK1881077.1"/>
    <property type="molecule type" value="Genomic_DNA"/>
</dbReference>
<gene>
    <name evidence="10" type="ORF">JIN85_01550</name>
</gene>
<evidence type="ECO:0000256" key="5">
    <source>
        <dbReference type="PIRNR" id="PIRNR005536"/>
    </source>
</evidence>
<dbReference type="InterPro" id="IPR038417">
    <property type="entry name" value="Alpga-gal_N_sf"/>
</dbReference>
<dbReference type="Gene3D" id="2.60.40.1180">
    <property type="entry name" value="Golgi alpha-mannosidase II"/>
    <property type="match status" value="1"/>
</dbReference>
<name>A0A934VT36_9BACT</name>
<evidence type="ECO:0000259" key="9">
    <source>
        <dbReference type="Pfam" id="PF16875"/>
    </source>
</evidence>
<dbReference type="PIRSF" id="PIRSF005536">
    <property type="entry name" value="Agal"/>
    <property type="match status" value="1"/>
</dbReference>
<dbReference type="Pfam" id="PF16875">
    <property type="entry name" value="Glyco_hydro_36N"/>
    <property type="match status" value="1"/>
</dbReference>
<feature type="active site" description="Nucleophile" evidence="6">
    <location>
        <position position="469"/>
    </location>
</feature>
<proteinExistence type="inferred from homology"/>
<dbReference type="Gene3D" id="3.20.20.70">
    <property type="entry name" value="Aldolase class I"/>
    <property type="match status" value="1"/>
</dbReference>
<dbReference type="InterPro" id="IPR031704">
    <property type="entry name" value="Glyco_hydro_36_N"/>
</dbReference>
<dbReference type="Proteomes" id="UP000603141">
    <property type="component" value="Unassembled WGS sequence"/>
</dbReference>
<dbReference type="GO" id="GO:0016052">
    <property type="term" value="P:carbohydrate catabolic process"/>
    <property type="evidence" value="ECO:0007669"/>
    <property type="project" value="InterPro"/>
</dbReference>
<evidence type="ECO:0000259" key="8">
    <source>
        <dbReference type="Pfam" id="PF16874"/>
    </source>
</evidence>
<evidence type="ECO:0000256" key="6">
    <source>
        <dbReference type="PIRSR" id="PIRSR005536-1"/>
    </source>
</evidence>
<keyword evidence="11" id="KW-1185">Reference proteome</keyword>
<organism evidence="10 11">
    <name type="scientific">Luteolibacter pohnpeiensis</name>
    <dbReference type="NCBI Taxonomy" id="454153"/>
    <lineage>
        <taxon>Bacteria</taxon>
        <taxon>Pseudomonadati</taxon>
        <taxon>Verrucomicrobiota</taxon>
        <taxon>Verrucomicrobiia</taxon>
        <taxon>Verrucomicrobiales</taxon>
        <taxon>Verrucomicrobiaceae</taxon>
        <taxon>Luteolibacter</taxon>
    </lineage>
</organism>
<evidence type="ECO:0000256" key="3">
    <source>
        <dbReference type="ARBA" id="ARBA00022801"/>
    </source>
</evidence>
<dbReference type="PANTHER" id="PTHR43053">
    <property type="entry name" value="GLYCOSIDASE FAMILY 31"/>
    <property type="match status" value="1"/>
</dbReference>
<feature type="binding site" evidence="7">
    <location>
        <begin position="467"/>
        <end position="471"/>
    </location>
    <ligand>
        <name>substrate</name>
    </ligand>
</feature>
<feature type="domain" description="Glycosyl hydrolase family 36 C-terminal" evidence="8">
    <location>
        <begin position="633"/>
        <end position="721"/>
    </location>
</feature>
<dbReference type="CDD" id="cd14791">
    <property type="entry name" value="GH36"/>
    <property type="match status" value="1"/>
</dbReference>
<dbReference type="InterPro" id="IPR002252">
    <property type="entry name" value="Glyco_hydro_36"/>
</dbReference>
<comment type="similarity">
    <text evidence="5">Belongs to the glycosyl hydrolase.</text>
</comment>
<evidence type="ECO:0000256" key="1">
    <source>
        <dbReference type="ARBA" id="ARBA00001255"/>
    </source>
</evidence>
<dbReference type="PRINTS" id="PR00743">
    <property type="entry name" value="GLHYDRLASE36"/>
</dbReference>
<evidence type="ECO:0000313" key="11">
    <source>
        <dbReference type="Proteomes" id="UP000603141"/>
    </source>
</evidence>
<dbReference type="SUPFAM" id="SSF51445">
    <property type="entry name" value="(Trans)glycosidases"/>
    <property type="match status" value="1"/>
</dbReference>
<evidence type="ECO:0000256" key="2">
    <source>
        <dbReference type="ARBA" id="ARBA00012755"/>
    </source>
</evidence>
<dbReference type="RefSeq" id="WP_200266916.1">
    <property type="nucleotide sequence ID" value="NZ_JAENIJ010000002.1"/>
</dbReference>
<dbReference type="InterPro" id="IPR031705">
    <property type="entry name" value="Glyco_hydro_36_C"/>
</dbReference>
<dbReference type="EC" id="3.2.1.22" evidence="2 5"/>
<reference evidence="10" key="1">
    <citation type="submission" date="2021-01" db="EMBL/GenBank/DDBJ databases">
        <title>Modified the classification status of verrucomicrobia.</title>
        <authorList>
            <person name="Feng X."/>
        </authorList>
    </citation>
    <scope>NUCLEOTIDE SEQUENCE</scope>
    <source>
        <strain evidence="10">KCTC 22041</strain>
    </source>
</reference>
<dbReference type="InterPro" id="IPR050985">
    <property type="entry name" value="Alpha-glycosidase_related"/>
</dbReference>
<comment type="caution">
    <text evidence="10">The sequence shown here is derived from an EMBL/GenBank/DDBJ whole genome shotgun (WGS) entry which is preliminary data.</text>
</comment>
<dbReference type="GO" id="GO:0004557">
    <property type="term" value="F:alpha-galactosidase activity"/>
    <property type="evidence" value="ECO:0007669"/>
    <property type="project" value="UniProtKB-UniRule"/>
</dbReference>
<feature type="binding site" evidence="7">
    <location>
        <position position="515"/>
    </location>
    <ligand>
        <name>substrate</name>
    </ligand>
</feature>
<feature type="active site" description="Proton donor" evidence="6">
    <location>
        <position position="537"/>
    </location>
</feature>
<dbReference type="Gene3D" id="2.70.98.60">
    <property type="entry name" value="alpha-galactosidase from lactobacil brevis"/>
    <property type="match status" value="1"/>
</dbReference>
<evidence type="ECO:0000256" key="4">
    <source>
        <dbReference type="ARBA" id="ARBA00023295"/>
    </source>
</evidence>
<keyword evidence="3 5" id="KW-0378">Hydrolase</keyword>
<dbReference type="InterPro" id="IPR000111">
    <property type="entry name" value="Glyco_hydro_27/36_CS"/>
</dbReference>
<sequence>MRVATLTTSAFFAMQLISTAEDIAITTRSTALVVRINDGQNPRIVHFGKRLAHQEEYAKLPDQPRSTEDYTGLYNSAYTPAGSRNLLEPAIQAIHADGNPSLDLRYVSHESIQGPDTITTEIHLKDPAYPFQVTLFYKAYQDEDLIEQWSVIHHDEPSSVKLEKYASANLTISAANYYLTQFHGDWAKEMQPQESKLTAGIKVLDSKLGTRADLFQPPSFLISLNQPAAEDTGEVIAGTLAWTGNFKMDFEVDPLGELRLIAGINPYASEYVLDPGVDFKTPSFIYTYSSEGKGLASRNLHQWARKHRIPHGEGNRLTLLNNWEATYFDFDEKKLEDLFADGKKLGVDLFLLDDGWFGNKYPRNGDNAGLGDWQENQKKIPNGIGNLIQKSAEAGIKFGIWIEPEMVNPKSELFENHPDWVVMLPNRVPYYFRNQLVLDLSNPEVRKFVHDTVDQLLTEHPDIAYIKWDCNAVIYNAWSPTLKHQGNFYVDFVNGFYEITSDLRKKHPDIPMMLCSGGGGRVDYGALNDFTEFWPSDNTDALERVFLQWNYSYFFPSIATCAHITEWGKQPLKYRTDVAMMGKLGYDIVVSEMSPDDLKFSQEALATYAKIKDVIWHGDLYRLASPYENDFASLSYVSPGKDRAIWFNYLVNNRYQKGSDRAIKLKGLNPEATYQITEINLYPGKSSALDPSANQFSGDYLMTVGYNPKVNADRSSVILQLEAAK</sequence>
<feature type="domain" description="Glycosyl hydrolase family 36 N-terminal" evidence="9">
    <location>
        <begin position="41"/>
        <end position="273"/>
    </location>
</feature>
<dbReference type="PROSITE" id="PS00512">
    <property type="entry name" value="ALPHA_GALACTOSIDASE"/>
    <property type="match status" value="1"/>
</dbReference>
<dbReference type="FunFam" id="3.20.20.70:FF:000118">
    <property type="entry name" value="Alpha-galactosidase"/>
    <property type="match status" value="1"/>
</dbReference>
<dbReference type="Pfam" id="PF16874">
    <property type="entry name" value="Glyco_hydro_36C"/>
    <property type="match status" value="1"/>
</dbReference>
<dbReference type="InterPro" id="IPR017853">
    <property type="entry name" value="GH"/>
</dbReference>
<dbReference type="Pfam" id="PF02065">
    <property type="entry name" value="Melibiase"/>
    <property type="match status" value="1"/>
</dbReference>
<dbReference type="InterPro" id="IPR013785">
    <property type="entry name" value="Aldolase_TIM"/>
</dbReference>
<dbReference type="PANTHER" id="PTHR43053:SF3">
    <property type="entry name" value="ALPHA-GALACTOSIDASE C-RELATED"/>
    <property type="match status" value="1"/>
</dbReference>
<protein>
    <recommendedName>
        <fullName evidence="2 5">Alpha-galactosidase</fullName>
        <ecNumber evidence="2 5">3.2.1.22</ecNumber>
    </recommendedName>
</protein>
<feature type="binding site" evidence="7">
    <location>
        <position position="537"/>
    </location>
    <ligand>
        <name>substrate</name>
    </ligand>
</feature>
<evidence type="ECO:0000313" key="10">
    <source>
        <dbReference type="EMBL" id="MBK1881077.1"/>
    </source>
</evidence>
<feature type="binding site" evidence="7">
    <location>
        <position position="433"/>
    </location>
    <ligand>
        <name>substrate</name>
    </ligand>
</feature>
<dbReference type="InterPro" id="IPR013780">
    <property type="entry name" value="Glyco_hydro_b"/>
</dbReference>
<evidence type="ECO:0000256" key="7">
    <source>
        <dbReference type="PIRSR" id="PIRSR005536-2"/>
    </source>
</evidence>
<feature type="binding site" evidence="7">
    <location>
        <position position="186"/>
    </location>
    <ligand>
        <name>substrate</name>
    </ligand>
</feature>
<comment type="catalytic activity">
    <reaction evidence="1 5">
        <text>Hydrolysis of terminal, non-reducing alpha-D-galactose residues in alpha-D-galactosides, including galactose oligosaccharides, galactomannans and galactolipids.</text>
        <dbReference type="EC" id="3.2.1.22"/>
    </reaction>
</comment>
<accession>A0A934VT36</accession>
<keyword evidence="4 5" id="KW-0326">Glycosidase</keyword>